<feature type="domain" description="Exocyst complex component EXOC2/Sec5 N-terminal" evidence="3">
    <location>
        <begin position="127"/>
        <end position="331"/>
    </location>
</feature>
<keyword evidence="1" id="KW-0813">Transport</keyword>
<feature type="region of interest" description="Disordered" evidence="2">
    <location>
        <begin position="537"/>
        <end position="559"/>
    </location>
</feature>
<dbReference type="Proteomes" id="UP000247409">
    <property type="component" value="Unassembled WGS sequence"/>
</dbReference>
<reference evidence="4 5" key="1">
    <citation type="journal article" date="2018" name="Mol. Biol. Evol.">
        <title>Analysis of the draft genome of the red seaweed Gracilariopsis chorda provides insights into genome size evolution in Rhodophyta.</title>
        <authorList>
            <person name="Lee J."/>
            <person name="Yang E.C."/>
            <person name="Graf L."/>
            <person name="Yang J.H."/>
            <person name="Qiu H."/>
            <person name="Zel Zion U."/>
            <person name="Chan C.X."/>
            <person name="Stephens T.G."/>
            <person name="Weber A.P.M."/>
            <person name="Boo G.H."/>
            <person name="Boo S.M."/>
            <person name="Kim K.M."/>
            <person name="Shin Y."/>
            <person name="Jung M."/>
            <person name="Lee S.J."/>
            <person name="Yim H.S."/>
            <person name="Lee J.H."/>
            <person name="Bhattacharya D."/>
            <person name="Yoon H.S."/>
        </authorList>
    </citation>
    <scope>NUCLEOTIDE SEQUENCE [LARGE SCALE GENOMIC DNA]</scope>
    <source>
        <strain evidence="4 5">SKKU-2015</strain>
        <tissue evidence="4">Whole body</tissue>
    </source>
</reference>
<proteinExistence type="predicted"/>
<evidence type="ECO:0000313" key="4">
    <source>
        <dbReference type="EMBL" id="PXF43618.1"/>
    </source>
</evidence>
<sequence>MAPFEPSTWAEVSEAIANPKTAPTEPLFVLQVRSFTQSPHHYLAHPPPSEHNNNNKTLDNANAPTHFNHFPSSDKLYAPHVQKSHRSDGLFDDLLGLGRVDLASGVMARRHSIAKPNFPNCSTQSPINPSCHQFQPSEYLARVHADTPLHHLRQASHNLHQLSRTLDSRKERYRQQKFLFAAYIKAQFERAKHSIQHLSPCPDEFSAIHTQRQFLRAENSLRGRYEQLLQRETQLERLQGALTVYKRYAWLFSLGNTLRSAANGNVSTVESTFREYMRAQTWLSAQPPDSLQVLRRDMQQGFDHLVNETVERLSNVHTSAADTSSLVSSLFLVNKEEHLSYILSKRMATAEKALDSAIAAAELPTLLSDDMHTDTELADLVTRASDGLYVALGQVWRLGHLLMQHDQWLRIVDSHIIRLCNSYVKVVREDVMQDVSLITRQIVKEITSTRLNALNELRISETCLAPLQQVSTQVTDAFLISLARAVRRGAEKWALSEVERNSVGASSAKFLRAVVVEALVQIESSWVRGKELDEGPVTITDQISDSDDDHESPTKGPSVDCLSRTCAEAPLVFVKTVENMMSDYKENESAALQVAVCCTEMVANVLSAIEEKTGLSSPYDSRATQRQLQQVSRQIAEIKDRALKAYVVLVFEPFQRMAGALVKFPKNKLDDSVSRTVPIKIVGVSKAARELVLRLALVMITTVKRTSHPELLSGIMMKLISGIGQTLIGTLGTDKLAYNRAAQLWVDVMYMQAMVTKGANADTSGLQASLDGFSKVKERAVQAVLADGFSFSLADMKTLREQVVESELQQAPMICECFMETWSLVVSRGEDD</sequence>
<dbReference type="AlphaFoldDB" id="A0A2V3INF6"/>
<keyword evidence="5" id="KW-1185">Reference proteome</keyword>
<protein>
    <recommendedName>
        <fullName evidence="3">Exocyst complex component EXOC2/Sec5 N-terminal domain-containing protein</fullName>
    </recommendedName>
</protein>
<dbReference type="InterPro" id="IPR039481">
    <property type="entry name" value="EXOC2/Sec5_N_dom"/>
</dbReference>
<comment type="caution">
    <text evidence="4">The sequence shown here is derived from an EMBL/GenBank/DDBJ whole genome shotgun (WGS) entry which is preliminary data.</text>
</comment>
<name>A0A2V3INF6_9FLOR</name>
<accession>A0A2V3INF6</accession>
<evidence type="ECO:0000259" key="3">
    <source>
        <dbReference type="Pfam" id="PF15469"/>
    </source>
</evidence>
<organism evidence="4 5">
    <name type="scientific">Gracilariopsis chorda</name>
    <dbReference type="NCBI Taxonomy" id="448386"/>
    <lineage>
        <taxon>Eukaryota</taxon>
        <taxon>Rhodophyta</taxon>
        <taxon>Florideophyceae</taxon>
        <taxon>Rhodymeniophycidae</taxon>
        <taxon>Gracilariales</taxon>
        <taxon>Gracilariaceae</taxon>
        <taxon>Gracilariopsis</taxon>
    </lineage>
</organism>
<evidence type="ECO:0000256" key="1">
    <source>
        <dbReference type="ARBA" id="ARBA00022448"/>
    </source>
</evidence>
<evidence type="ECO:0000313" key="5">
    <source>
        <dbReference type="Proteomes" id="UP000247409"/>
    </source>
</evidence>
<gene>
    <name evidence="4" type="ORF">BWQ96_06627</name>
</gene>
<dbReference type="OrthoDB" id="10447627at2759"/>
<evidence type="ECO:0000256" key="2">
    <source>
        <dbReference type="SAM" id="MobiDB-lite"/>
    </source>
</evidence>
<dbReference type="EMBL" id="NBIV01000117">
    <property type="protein sequence ID" value="PXF43618.1"/>
    <property type="molecule type" value="Genomic_DNA"/>
</dbReference>
<dbReference type="Pfam" id="PF15469">
    <property type="entry name" value="Sec5"/>
    <property type="match status" value="1"/>
</dbReference>
<feature type="region of interest" description="Disordered" evidence="2">
    <location>
        <begin position="39"/>
        <end position="60"/>
    </location>
</feature>